<evidence type="ECO:0000256" key="1">
    <source>
        <dbReference type="SAM" id="MobiDB-lite"/>
    </source>
</evidence>
<evidence type="ECO:0000256" key="2">
    <source>
        <dbReference type="SAM" id="SignalP"/>
    </source>
</evidence>
<feature type="signal peptide" evidence="2">
    <location>
        <begin position="1"/>
        <end position="21"/>
    </location>
</feature>
<protein>
    <submittedName>
        <fullName evidence="3">Uncharacterized protein</fullName>
    </submittedName>
</protein>
<organism evidence="3 4">
    <name type="scientific">Alteromonas oceani</name>
    <dbReference type="NCBI Taxonomy" id="2071609"/>
    <lineage>
        <taxon>Bacteria</taxon>
        <taxon>Pseudomonadati</taxon>
        <taxon>Pseudomonadota</taxon>
        <taxon>Gammaproteobacteria</taxon>
        <taxon>Alteromonadales</taxon>
        <taxon>Alteromonadaceae</taxon>
        <taxon>Alteromonas/Salinimonas group</taxon>
        <taxon>Alteromonas</taxon>
    </lineage>
</organism>
<evidence type="ECO:0000313" key="4">
    <source>
        <dbReference type="Proteomes" id="UP001595477"/>
    </source>
</evidence>
<comment type="caution">
    <text evidence="3">The sequence shown here is derived from an EMBL/GenBank/DDBJ whole genome shotgun (WGS) entry which is preliminary data.</text>
</comment>
<dbReference type="EMBL" id="JBHRSX010000012">
    <property type="protein sequence ID" value="MFC3200973.1"/>
    <property type="molecule type" value="Genomic_DNA"/>
</dbReference>
<evidence type="ECO:0000313" key="3">
    <source>
        <dbReference type="EMBL" id="MFC3200973.1"/>
    </source>
</evidence>
<dbReference type="Proteomes" id="UP001595477">
    <property type="component" value="Unassembled WGS sequence"/>
</dbReference>
<accession>A0ABV7JSJ6</accession>
<gene>
    <name evidence="3" type="ORF">ACFOEW_03950</name>
</gene>
<name>A0ABV7JSJ6_9ALTE</name>
<dbReference type="RefSeq" id="WP_123323797.1">
    <property type="nucleotide sequence ID" value="NZ_JBHRSX010000012.1"/>
</dbReference>
<feature type="chain" id="PRO_5046752011" evidence="2">
    <location>
        <begin position="22"/>
        <end position="260"/>
    </location>
</feature>
<keyword evidence="2" id="KW-0732">Signal</keyword>
<keyword evidence="4" id="KW-1185">Reference proteome</keyword>
<reference evidence="4" key="1">
    <citation type="journal article" date="2019" name="Int. J. Syst. Evol. Microbiol.">
        <title>The Global Catalogue of Microorganisms (GCM) 10K type strain sequencing project: providing services to taxonomists for standard genome sequencing and annotation.</title>
        <authorList>
            <consortium name="The Broad Institute Genomics Platform"/>
            <consortium name="The Broad Institute Genome Sequencing Center for Infectious Disease"/>
            <person name="Wu L."/>
            <person name="Ma J."/>
        </authorList>
    </citation>
    <scope>NUCLEOTIDE SEQUENCE [LARGE SCALE GENOMIC DNA]</scope>
    <source>
        <strain evidence="4">KCTC 52449</strain>
    </source>
</reference>
<proteinExistence type="predicted"/>
<sequence length="260" mass="28279">MKKLGAFILSAYLATGSVAKATSLTSEHAKSEESACRHHPTELLNSLERRQTVFQQITQDILVRMDGRSWSRFVNTAFSNKPSFELSLADGSFFISPDPTKQSLRATRIYGEGNAITFEVSAAGGFNASSHNPELDFKIHPLLSSIDGVQFSDLLVANSVMSLDDTLMSNCWRSFIETKGALVEPHPSDPSEGDGSYTDPFKGPHRKAKTAGWCVNTYKLCLTEITGNSRPASCQAPAYVTSKGLCVGSLQREEGLAGYQ</sequence>
<feature type="region of interest" description="Disordered" evidence="1">
    <location>
        <begin position="182"/>
        <end position="203"/>
    </location>
</feature>